<dbReference type="Proteomes" id="UP001497623">
    <property type="component" value="Unassembled WGS sequence"/>
</dbReference>
<organism evidence="1 2">
    <name type="scientific">Meganyctiphanes norvegica</name>
    <name type="common">Northern krill</name>
    <name type="synonym">Thysanopoda norvegica</name>
    <dbReference type="NCBI Taxonomy" id="48144"/>
    <lineage>
        <taxon>Eukaryota</taxon>
        <taxon>Metazoa</taxon>
        <taxon>Ecdysozoa</taxon>
        <taxon>Arthropoda</taxon>
        <taxon>Crustacea</taxon>
        <taxon>Multicrustacea</taxon>
        <taxon>Malacostraca</taxon>
        <taxon>Eumalacostraca</taxon>
        <taxon>Eucarida</taxon>
        <taxon>Euphausiacea</taxon>
        <taxon>Euphausiidae</taxon>
        <taxon>Meganyctiphanes</taxon>
    </lineage>
</organism>
<feature type="non-terminal residue" evidence="1">
    <location>
        <position position="1"/>
    </location>
</feature>
<keyword evidence="2" id="KW-1185">Reference proteome</keyword>
<proteinExistence type="predicted"/>
<reference evidence="1 2" key="1">
    <citation type="submission" date="2024-05" db="EMBL/GenBank/DDBJ databases">
        <authorList>
            <person name="Wallberg A."/>
        </authorList>
    </citation>
    <scope>NUCLEOTIDE SEQUENCE [LARGE SCALE GENOMIC DNA]</scope>
</reference>
<evidence type="ECO:0008006" key="3">
    <source>
        <dbReference type="Google" id="ProtNLM"/>
    </source>
</evidence>
<name>A0AAV2R792_MEGNR</name>
<dbReference type="AlphaFoldDB" id="A0AAV2R792"/>
<protein>
    <recommendedName>
        <fullName evidence="3">DOMON domain-containing protein</fullName>
    </recommendedName>
</protein>
<evidence type="ECO:0000313" key="1">
    <source>
        <dbReference type="EMBL" id="CAL4116369.1"/>
    </source>
</evidence>
<comment type="caution">
    <text evidence="1">The sequence shown here is derived from an EMBL/GenBank/DDBJ whole genome shotgun (WGS) entry which is preliminary data.</text>
</comment>
<accession>A0AAV2R792</accession>
<gene>
    <name evidence="1" type="ORF">MNOR_LOCUS20963</name>
</gene>
<dbReference type="EMBL" id="CAXKWB010016515">
    <property type="protein sequence ID" value="CAL4116369.1"/>
    <property type="molecule type" value="Genomic_DNA"/>
</dbReference>
<sequence length="146" mass="16766">VPEDRLLPTIRIRREHIEWKQGSILGVGGDCSQDYTLVLAQEQGHKKEFVYIQKSYPHESLINMCDLQCGSYEITNGQMGVFFVYHDKSQKPSQNRFGLKANGIDNQILKAINEDIGSRSLPGYTVQSSLWHFNGLRTNYLHDYKC</sequence>
<evidence type="ECO:0000313" key="2">
    <source>
        <dbReference type="Proteomes" id="UP001497623"/>
    </source>
</evidence>